<organism evidence="1 2">
    <name type="scientific">Amycolatopsis rifamycinica</name>
    <dbReference type="NCBI Taxonomy" id="287986"/>
    <lineage>
        <taxon>Bacteria</taxon>
        <taxon>Bacillati</taxon>
        <taxon>Actinomycetota</taxon>
        <taxon>Actinomycetes</taxon>
        <taxon>Pseudonocardiales</taxon>
        <taxon>Pseudonocardiaceae</taxon>
        <taxon>Amycolatopsis</taxon>
    </lineage>
</organism>
<protein>
    <recommendedName>
        <fullName evidence="3">Antibiotic biosynthesis protein</fullName>
    </recommendedName>
</protein>
<dbReference type="Proteomes" id="UP000027345">
    <property type="component" value="Unassembled WGS sequence"/>
</dbReference>
<dbReference type="AlphaFoldDB" id="A0A066UCM5"/>
<name>A0A066UCM5_9PSEU</name>
<reference evidence="1 2" key="1">
    <citation type="submission" date="2014-05" db="EMBL/GenBank/DDBJ databases">
        <title>Draft genome sequence of Amycolatopsis rifamycinica DSM 46095.</title>
        <authorList>
            <person name="Lal R."/>
            <person name="Saxena A."/>
            <person name="Kumari R."/>
            <person name="Mukherjee U."/>
            <person name="Singh P."/>
            <person name="Sangwan N."/>
            <person name="Mahato N.K."/>
        </authorList>
    </citation>
    <scope>NUCLEOTIDE SEQUENCE [LARGE SCALE GENOMIC DNA]</scope>
    <source>
        <strain evidence="1 2">DSM 46095</strain>
    </source>
</reference>
<comment type="caution">
    <text evidence="1">The sequence shown here is derived from an EMBL/GenBank/DDBJ whole genome shotgun (WGS) entry which is preliminary data.</text>
</comment>
<proteinExistence type="predicted"/>
<dbReference type="OrthoDB" id="3383999at2"/>
<evidence type="ECO:0000313" key="1">
    <source>
        <dbReference type="EMBL" id="KDN21983.1"/>
    </source>
</evidence>
<dbReference type="InterPro" id="IPR049735">
    <property type="entry name" value="NovE/LmbU-like"/>
</dbReference>
<dbReference type="NCBIfam" id="NF038070">
    <property type="entry name" value="LmbU_fam_TF"/>
    <property type="match status" value="1"/>
</dbReference>
<sequence length="186" mass="21334">MTRRTSFSLPPDTPIQEWSRIGHQINALSESSSWWLGDWLIYGQDKYPNLYKKAIEETSLDYQTLRNYAWVARQYAVHRRRPGLSFQHHAELAALAPAEQDQWLERAERFGWSRNELRNRVRASRRIGSRDGDTTDPTLRIQMVVPLSQKQRWMRAAESTSETDFMAWVVAVLDGAAASAVAAGNG</sequence>
<gene>
    <name evidence="1" type="ORF">DV20_11385</name>
</gene>
<keyword evidence="2" id="KW-1185">Reference proteome</keyword>
<evidence type="ECO:0000313" key="2">
    <source>
        <dbReference type="Proteomes" id="UP000027345"/>
    </source>
</evidence>
<dbReference type="eggNOG" id="ENOG5033AKH">
    <property type="taxonomic scope" value="Bacteria"/>
</dbReference>
<dbReference type="EMBL" id="JMQI01000024">
    <property type="protein sequence ID" value="KDN21983.1"/>
    <property type="molecule type" value="Genomic_DNA"/>
</dbReference>
<evidence type="ECO:0008006" key="3">
    <source>
        <dbReference type="Google" id="ProtNLM"/>
    </source>
</evidence>
<accession>A0A066UCM5</accession>